<dbReference type="AlphaFoldDB" id="A0A6S8DG82"/>
<dbReference type="InterPro" id="IPR000225">
    <property type="entry name" value="Armadillo"/>
</dbReference>
<gene>
    <name evidence="9" type="ORF">ALAG00032_LOCUS9015</name>
    <name evidence="10" type="ORF">ALAG00032_LOCUS9016</name>
    <name evidence="11" type="ORF">ALAG00032_LOCUS9017</name>
    <name evidence="12" type="ORF">ALAG00032_LOCUS9018</name>
</gene>
<dbReference type="InterPro" id="IPR011989">
    <property type="entry name" value="ARM-like"/>
</dbReference>
<evidence type="ECO:0000256" key="1">
    <source>
        <dbReference type="ARBA" id="ARBA00004592"/>
    </source>
</evidence>
<dbReference type="SMART" id="SM00185">
    <property type="entry name" value="ARM"/>
    <property type="match status" value="8"/>
</dbReference>
<dbReference type="InterPro" id="IPR016024">
    <property type="entry name" value="ARM-type_fold"/>
</dbReference>
<dbReference type="GO" id="GO:0071562">
    <property type="term" value="P:nucleus-vacuole junction assembly"/>
    <property type="evidence" value="ECO:0007669"/>
    <property type="project" value="InterPro"/>
</dbReference>
<dbReference type="InterPro" id="IPR045156">
    <property type="entry name" value="Vac8"/>
</dbReference>
<evidence type="ECO:0000313" key="12">
    <source>
        <dbReference type="EMBL" id="CAE0368256.1"/>
    </source>
</evidence>
<evidence type="ECO:0000313" key="10">
    <source>
        <dbReference type="EMBL" id="CAE0368254.1"/>
    </source>
</evidence>
<evidence type="ECO:0000256" key="6">
    <source>
        <dbReference type="ARBA" id="ARBA00023288"/>
    </source>
</evidence>
<keyword evidence="6" id="KW-0449">Lipoprotein</keyword>
<evidence type="ECO:0000313" key="11">
    <source>
        <dbReference type="EMBL" id="CAE0368255.1"/>
    </source>
</evidence>
<evidence type="ECO:0000313" key="9">
    <source>
        <dbReference type="EMBL" id="CAE0368253.1"/>
    </source>
</evidence>
<dbReference type="EMBL" id="HBIJ01013302">
    <property type="protein sequence ID" value="CAE0368253.1"/>
    <property type="molecule type" value="Transcribed_RNA"/>
</dbReference>
<organism evidence="11">
    <name type="scientific">Aureoumbra lagunensis</name>
    <dbReference type="NCBI Taxonomy" id="44058"/>
    <lineage>
        <taxon>Eukaryota</taxon>
        <taxon>Sar</taxon>
        <taxon>Stramenopiles</taxon>
        <taxon>Ochrophyta</taxon>
        <taxon>Pelagophyceae</taxon>
        <taxon>Pelagomonadales</taxon>
        <taxon>Aureoumbra</taxon>
    </lineage>
</organism>
<dbReference type="Gene3D" id="1.25.10.10">
    <property type="entry name" value="Leucine-rich Repeat Variant"/>
    <property type="match status" value="3"/>
</dbReference>
<keyword evidence="3" id="KW-0926">Vacuole</keyword>
<evidence type="ECO:0000256" key="4">
    <source>
        <dbReference type="ARBA" id="ARBA00022737"/>
    </source>
</evidence>
<reference evidence="11" key="1">
    <citation type="submission" date="2021-01" db="EMBL/GenBank/DDBJ databases">
        <authorList>
            <person name="Corre E."/>
            <person name="Pelletier E."/>
            <person name="Niang G."/>
            <person name="Scheremetjew M."/>
            <person name="Finn R."/>
            <person name="Kale V."/>
            <person name="Holt S."/>
            <person name="Cochrane G."/>
            <person name="Meng A."/>
            <person name="Brown T."/>
            <person name="Cohen L."/>
        </authorList>
    </citation>
    <scope>NUCLEOTIDE SEQUENCE</scope>
    <source>
        <strain evidence="11">CCMP1510</strain>
    </source>
</reference>
<keyword evidence="5" id="KW-0472">Membrane</keyword>
<dbReference type="EMBL" id="HBIJ01013304">
    <property type="protein sequence ID" value="CAE0368255.1"/>
    <property type="molecule type" value="Transcribed_RNA"/>
</dbReference>
<evidence type="ECO:0000256" key="5">
    <source>
        <dbReference type="ARBA" id="ARBA00023136"/>
    </source>
</evidence>
<dbReference type="EMBL" id="HBIJ01013303">
    <property type="protein sequence ID" value="CAE0368254.1"/>
    <property type="molecule type" value="Transcribed_RNA"/>
</dbReference>
<feature type="region of interest" description="Disordered" evidence="8">
    <location>
        <begin position="876"/>
        <end position="906"/>
    </location>
</feature>
<comment type="similarity">
    <text evidence="2">Belongs to the beta-catenin family.</text>
</comment>
<comment type="subcellular location">
    <subcellularLocation>
        <location evidence="1">Vacuole membrane</location>
        <topology evidence="1">Lipid-anchor</topology>
    </subcellularLocation>
</comment>
<dbReference type="SUPFAM" id="SSF48371">
    <property type="entry name" value="ARM repeat"/>
    <property type="match status" value="2"/>
</dbReference>
<name>A0A6S8DG82_9STRA</name>
<keyword evidence="4" id="KW-0677">Repeat</keyword>
<dbReference type="GO" id="GO:0005774">
    <property type="term" value="C:vacuolar membrane"/>
    <property type="evidence" value="ECO:0007669"/>
    <property type="project" value="UniProtKB-SubCell"/>
</dbReference>
<protein>
    <recommendedName>
        <fullName evidence="7">Vacuolar protein 8</fullName>
    </recommendedName>
</protein>
<proteinExistence type="inferred from homology"/>
<evidence type="ECO:0000256" key="8">
    <source>
        <dbReference type="SAM" id="MobiDB-lite"/>
    </source>
</evidence>
<dbReference type="PANTHER" id="PTHR47249">
    <property type="entry name" value="VACUOLAR PROTEIN 8"/>
    <property type="match status" value="1"/>
</dbReference>
<dbReference type="PANTHER" id="PTHR47249:SF1">
    <property type="entry name" value="VACUOLAR PROTEIN 8"/>
    <property type="match status" value="1"/>
</dbReference>
<dbReference type="EMBL" id="HBIJ01013305">
    <property type="protein sequence ID" value="CAE0368256.1"/>
    <property type="molecule type" value="Transcribed_RNA"/>
</dbReference>
<sequence length="906" mass="97674">MPSDVNKQSDEPLDLDERLKAQYVRALPSEKQFSRMTPRDVAVARRQWALRYRRVCEGPNLANMRILASPSPGYTALGMPLGTQATIASKSKYSSQNKKEDSSVPPLVSIFLLHAHERDHDSVISAATGLAAASYDQENATILGRAQGILEVLVLLTKHENPLIIALACDAVANLTFGQQANQEKFGSGGIIEILVEILRKGPVACALKQSDNTEFISSPLYSVRANFDGATTEFDTDVAEAASCALANVLSLHVPNATKLTVSGGLEVLFHIVNSHFTVNLLDVDQTIEIQTNAANALANAAANLGVEGRSKLIAAVDASLIGSSLTSTDNGDNIAIKIPGQESPNSIALRNSSPMAAIVLLCASQLVQAKIAAALLIGNLACDDFVQTQLGNVGAIDALWLVATEIRSATQTTCALWAMSNLVWAHIKNQDRCTNLLEGILSMLKGESFFFYEHEDTYKQNDWYATRVCAVDLLANILHYHDVNRHYVEVIPGALGLLLGLTHPDHQTSMREAALRCIVSLSATDRGARRIIDTYDEKGISACLALITAASDTNSGGALSRLRRYGTTALANLCAFTEARLQIQTVGGLEILVSAAACEDKETRNSATLALEALQEKIGQPERIKPRIRPSAGRLGAKSLVGLLRATPNDQATFQVATKENNMAKHFAAEKLVDAQNSAHAARKMGAESLEEGSEWLEPGNLSDFVAEGGIEALLANLLQYSDIQTYPDILTVTLEALYNCVHAHGEDHDLRQRISNVRGVQLLVSIARNASITSPKILEIALKALIPIATGYAPVCRTLLAVSLDFLLDIAENDSEPATDMPAVSYEHRELANILLRELAPHNLILCTNCSTKNRGGLVCVFCGHSLRIDDNDKEHTSLSPKSKKQRPITSAKQSLAGKKSTV</sequence>
<dbReference type="GO" id="GO:0043495">
    <property type="term" value="F:protein-membrane adaptor activity"/>
    <property type="evidence" value="ECO:0007669"/>
    <property type="project" value="InterPro"/>
</dbReference>
<evidence type="ECO:0000256" key="3">
    <source>
        <dbReference type="ARBA" id="ARBA00022554"/>
    </source>
</evidence>
<accession>A0A6S8DG82</accession>
<evidence type="ECO:0000256" key="7">
    <source>
        <dbReference type="ARBA" id="ARBA00026209"/>
    </source>
</evidence>
<evidence type="ECO:0000256" key="2">
    <source>
        <dbReference type="ARBA" id="ARBA00005462"/>
    </source>
</evidence>